<sequence length="263" mass="29094">MRNACGTGLKYVLFFSNLVIWIGGLVAIGISTWLLVNSGSVRNFIGTNLLSSAVYILLVTGIIASLVALFGCIGAIKEIKFILVIYFILLFIIFTVMLAGGILGYIFVETVKNTMETEMYNSMKMYGKDSDVTNDWDYIQTMFHCCGVNNHKEWLKVRNIPDSCKVAPIEQQVVSTEHYTVGCLNSTILYVQKHSAVIGGSGIAIACLMLLGMLFSWALWIEGNGIRSYVDDSSSDKKHKEEVARRAGNRILQMIHAQQGVIA</sequence>
<feature type="transmembrane region" description="Helical" evidence="6">
    <location>
        <begin position="83"/>
        <end position="108"/>
    </location>
</feature>
<keyword evidence="3 6" id="KW-0812">Transmembrane</keyword>
<evidence type="ECO:0000313" key="8">
    <source>
        <dbReference type="Proteomes" id="UP001359485"/>
    </source>
</evidence>
<comment type="similarity">
    <text evidence="2 6">Belongs to the tetraspanin (TM4SF) family.</text>
</comment>
<dbReference type="EMBL" id="JAWJWF010000001">
    <property type="protein sequence ID" value="KAK6641041.1"/>
    <property type="molecule type" value="Genomic_DNA"/>
</dbReference>
<keyword evidence="5 6" id="KW-0472">Membrane</keyword>
<evidence type="ECO:0000256" key="5">
    <source>
        <dbReference type="ARBA" id="ARBA00023136"/>
    </source>
</evidence>
<dbReference type="SUPFAM" id="SSF48652">
    <property type="entry name" value="Tetraspanin"/>
    <property type="match status" value="1"/>
</dbReference>
<name>A0ABR1BC60_POLSC</name>
<evidence type="ECO:0000256" key="3">
    <source>
        <dbReference type="ARBA" id="ARBA00022692"/>
    </source>
</evidence>
<dbReference type="Proteomes" id="UP001359485">
    <property type="component" value="Unassembled WGS sequence"/>
</dbReference>
<dbReference type="InterPro" id="IPR000301">
    <property type="entry name" value="Tetraspanin_animals"/>
</dbReference>
<accession>A0ABR1BC60</accession>
<proteinExistence type="inferred from homology"/>
<evidence type="ECO:0000313" key="7">
    <source>
        <dbReference type="EMBL" id="KAK6641041.1"/>
    </source>
</evidence>
<reference evidence="7 8" key="1">
    <citation type="submission" date="2023-09" db="EMBL/GenBank/DDBJ databases">
        <title>Genomes of two closely related lineages of the louse Polyplax serrata with different host specificities.</title>
        <authorList>
            <person name="Martinu J."/>
            <person name="Tarabai H."/>
            <person name="Stefka J."/>
            <person name="Hypsa V."/>
        </authorList>
    </citation>
    <scope>NUCLEOTIDE SEQUENCE [LARGE SCALE GENOMIC DNA]</scope>
    <source>
        <strain evidence="7">98ZLc_SE</strain>
    </source>
</reference>
<evidence type="ECO:0000256" key="6">
    <source>
        <dbReference type="RuleBase" id="RU361218"/>
    </source>
</evidence>
<feature type="transmembrane region" description="Helical" evidence="6">
    <location>
        <begin position="54"/>
        <end position="76"/>
    </location>
</feature>
<dbReference type="PANTHER" id="PTHR19282:SF527">
    <property type="entry name" value="TETRASPANIN"/>
    <property type="match status" value="1"/>
</dbReference>
<dbReference type="PANTHER" id="PTHR19282">
    <property type="entry name" value="TETRASPANIN"/>
    <property type="match status" value="1"/>
</dbReference>
<protein>
    <recommendedName>
        <fullName evidence="6">Tetraspanin</fullName>
    </recommendedName>
</protein>
<evidence type="ECO:0000256" key="1">
    <source>
        <dbReference type="ARBA" id="ARBA00004141"/>
    </source>
</evidence>
<comment type="subcellular location">
    <subcellularLocation>
        <location evidence="1 6">Membrane</location>
        <topology evidence="1 6">Multi-pass membrane protein</topology>
    </subcellularLocation>
</comment>
<dbReference type="InterPro" id="IPR008952">
    <property type="entry name" value="Tetraspanin_EC2_sf"/>
</dbReference>
<keyword evidence="8" id="KW-1185">Reference proteome</keyword>
<comment type="caution">
    <text evidence="7">The sequence shown here is derived from an EMBL/GenBank/DDBJ whole genome shotgun (WGS) entry which is preliminary data.</text>
</comment>
<keyword evidence="4 6" id="KW-1133">Transmembrane helix</keyword>
<evidence type="ECO:0000256" key="2">
    <source>
        <dbReference type="ARBA" id="ARBA00006840"/>
    </source>
</evidence>
<dbReference type="PROSITE" id="PS00421">
    <property type="entry name" value="TM4_1"/>
    <property type="match status" value="1"/>
</dbReference>
<dbReference type="Pfam" id="PF00335">
    <property type="entry name" value="Tetraspanin"/>
    <property type="match status" value="1"/>
</dbReference>
<dbReference type="Gene3D" id="1.10.1450.10">
    <property type="entry name" value="Tetraspanin"/>
    <property type="match status" value="1"/>
</dbReference>
<dbReference type="PRINTS" id="PR00259">
    <property type="entry name" value="TMFOUR"/>
</dbReference>
<feature type="transmembrane region" description="Helical" evidence="6">
    <location>
        <begin position="12"/>
        <end position="34"/>
    </location>
</feature>
<dbReference type="InterPro" id="IPR018499">
    <property type="entry name" value="Tetraspanin/Peripherin"/>
</dbReference>
<dbReference type="PIRSF" id="PIRSF002419">
    <property type="entry name" value="Tetraspanin"/>
    <property type="match status" value="1"/>
</dbReference>
<evidence type="ECO:0000256" key="4">
    <source>
        <dbReference type="ARBA" id="ARBA00022989"/>
    </source>
</evidence>
<gene>
    <name evidence="7" type="ORF">RUM44_012740</name>
</gene>
<feature type="transmembrane region" description="Helical" evidence="6">
    <location>
        <begin position="196"/>
        <end position="220"/>
    </location>
</feature>
<dbReference type="InterPro" id="IPR018503">
    <property type="entry name" value="Tetraspanin_CS"/>
</dbReference>
<organism evidence="7 8">
    <name type="scientific">Polyplax serrata</name>
    <name type="common">Common mouse louse</name>
    <dbReference type="NCBI Taxonomy" id="468196"/>
    <lineage>
        <taxon>Eukaryota</taxon>
        <taxon>Metazoa</taxon>
        <taxon>Ecdysozoa</taxon>
        <taxon>Arthropoda</taxon>
        <taxon>Hexapoda</taxon>
        <taxon>Insecta</taxon>
        <taxon>Pterygota</taxon>
        <taxon>Neoptera</taxon>
        <taxon>Paraneoptera</taxon>
        <taxon>Psocodea</taxon>
        <taxon>Troctomorpha</taxon>
        <taxon>Phthiraptera</taxon>
        <taxon>Anoplura</taxon>
        <taxon>Polyplacidae</taxon>
        <taxon>Polyplax</taxon>
    </lineage>
</organism>